<dbReference type="GO" id="GO:0005886">
    <property type="term" value="C:plasma membrane"/>
    <property type="evidence" value="ECO:0007669"/>
    <property type="project" value="UniProtKB-SubCell"/>
</dbReference>
<evidence type="ECO:0000313" key="9">
    <source>
        <dbReference type="EMBL" id="SDP37202.1"/>
    </source>
</evidence>
<sequence>MNQEPVITEHRSISPIWILPAIALFICSWLLYSSFRDAGVEITIFFEDGTGVVAGKTQVMSRGLQVGLVKDIAPDIANKRIEATVEMDRSVADHLVEDTQFWVVRPRLSARAIEGLDTILSGSYIGIQFGSSTESRREYVGLTSAPPIPPDTPGLHLLLSAEKLGSIRIGTGIYYKNIEIGNVKSYELENDSSILIKIFIEPEFAHLVHEKSRFCNASGIEISGKLPNLKLKMESLASLLQGGILLYTPPALQHTPPAVNNQSYRLYTDYESANYGLPMTLALSSGENISEGVTKVMYRGLEAGFVKEISISKDAPWQVTAHILLDPRAEMILRETTKFWMVRPKISPKGIENLRLLLSGPYITFQPGDGEFRNNFKILPEPPPQIPLRPGKTFTLTSNAPSRITTNSQVYFKNVPVGEVIQVEVASSGRSLATTIFIYSEHLHLLSTESVFWVRSGIEVSADLEQGVHLTTSPFQTVINGGISFTTPDKLEKKKNFPPGDGFEFQLWDSYGEAVAAAPTLQRSGKTVRLLAQQAGSLSVGDPILYKNIKIGELKSFRLTGNHREIVFEGLIFREFSDIVGSRTRFFNASGVNLSAGLDGIELNTESLQTIVSGGVSCVNLEDAPPLPPASPYPLFASYSEALSADDMTITLAMDRTSGLREGAAVRYKGVKIGHVSALALDENRTGIIATARIKNNTRELFRKNTRIWVTGPEFSLDGIKNIDTVIPGPYLSLLPGDGPLERTFTLTQEVPHTVLANMDGLGIVLETPHLGSLSIGSPVYYREVEIGRIIGYELSPTFQKVHVFVTIAEPYRPVVRKNTKFWNVSGAKIEGGIFSGVKFSTGSMKTLIKGGVAMATPDNEQTGPPAVPGDHFPLYDKMDKKWLDWNPDVVVLEREQSRQLPAASSK</sequence>
<dbReference type="Pfam" id="PF02470">
    <property type="entry name" value="MlaD"/>
    <property type="match status" value="4"/>
</dbReference>
<accession>A0A1H0S622</accession>
<dbReference type="PANTHER" id="PTHR30462:SF0">
    <property type="entry name" value="INTERMEMBRANE TRANSPORT PROTEIN YEBT"/>
    <property type="match status" value="1"/>
</dbReference>
<dbReference type="Proteomes" id="UP000199073">
    <property type="component" value="Unassembled WGS sequence"/>
</dbReference>
<proteinExistence type="predicted"/>
<keyword evidence="3" id="KW-0997">Cell inner membrane</keyword>
<evidence type="ECO:0000256" key="6">
    <source>
        <dbReference type="ARBA" id="ARBA00023136"/>
    </source>
</evidence>
<dbReference type="RefSeq" id="WP_092223413.1">
    <property type="nucleotide sequence ID" value="NZ_FNJI01000017.1"/>
</dbReference>
<evidence type="ECO:0000313" key="10">
    <source>
        <dbReference type="Proteomes" id="UP000199073"/>
    </source>
</evidence>
<dbReference type="OrthoDB" id="9806984at2"/>
<organism evidence="9 10">
    <name type="scientific">Desulforhopalus singaporensis</name>
    <dbReference type="NCBI Taxonomy" id="91360"/>
    <lineage>
        <taxon>Bacteria</taxon>
        <taxon>Pseudomonadati</taxon>
        <taxon>Thermodesulfobacteriota</taxon>
        <taxon>Desulfobulbia</taxon>
        <taxon>Desulfobulbales</taxon>
        <taxon>Desulfocapsaceae</taxon>
        <taxon>Desulforhopalus</taxon>
    </lineage>
</organism>
<keyword evidence="6 7" id="KW-0472">Membrane</keyword>
<evidence type="ECO:0000256" key="3">
    <source>
        <dbReference type="ARBA" id="ARBA00022519"/>
    </source>
</evidence>
<evidence type="ECO:0000256" key="1">
    <source>
        <dbReference type="ARBA" id="ARBA00004533"/>
    </source>
</evidence>
<dbReference type="InterPro" id="IPR003399">
    <property type="entry name" value="Mce/MlaD"/>
</dbReference>
<evidence type="ECO:0000256" key="5">
    <source>
        <dbReference type="ARBA" id="ARBA00022989"/>
    </source>
</evidence>
<evidence type="ECO:0000256" key="4">
    <source>
        <dbReference type="ARBA" id="ARBA00022692"/>
    </source>
</evidence>
<dbReference type="EMBL" id="FNJI01000017">
    <property type="protein sequence ID" value="SDP37202.1"/>
    <property type="molecule type" value="Genomic_DNA"/>
</dbReference>
<keyword evidence="2" id="KW-1003">Cell membrane</keyword>
<feature type="domain" description="Mce/MlaD" evidence="8">
    <location>
        <begin position="649"/>
        <end position="736"/>
    </location>
</feature>
<feature type="domain" description="Mce/MlaD" evidence="8">
    <location>
        <begin position="277"/>
        <end position="368"/>
    </location>
</feature>
<feature type="domain" description="Mce/MlaD" evidence="8">
    <location>
        <begin position="763"/>
        <end position="830"/>
    </location>
</feature>
<name>A0A1H0S622_9BACT</name>
<dbReference type="PANTHER" id="PTHR30462">
    <property type="entry name" value="INTERMEMBRANE TRANSPORT PROTEIN PQIB-RELATED"/>
    <property type="match status" value="1"/>
</dbReference>
<dbReference type="AlphaFoldDB" id="A0A1H0S622"/>
<comment type="subcellular location">
    <subcellularLocation>
        <location evidence="1">Cell inner membrane</location>
    </subcellularLocation>
</comment>
<keyword evidence="10" id="KW-1185">Reference proteome</keyword>
<keyword evidence="5 7" id="KW-1133">Transmembrane helix</keyword>
<keyword evidence="4 7" id="KW-0812">Transmembrane</keyword>
<evidence type="ECO:0000256" key="7">
    <source>
        <dbReference type="SAM" id="Phobius"/>
    </source>
</evidence>
<gene>
    <name evidence="9" type="ORF">SAMN05660330_02555</name>
</gene>
<dbReference type="InterPro" id="IPR051800">
    <property type="entry name" value="PqiA-PqiB_transport"/>
</dbReference>
<feature type="transmembrane region" description="Helical" evidence="7">
    <location>
        <begin position="12"/>
        <end position="32"/>
    </location>
</feature>
<dbReference type="STRING" id="91360.SAMN05660330_02555"/>
<reference evidence="9 10" key="1">
    <citation type="submission" date="2016-10" db="EMBL/GenBank/DDBJ databases">
        <authorList>
            <person name="de Groot N.N."/>
        </authorList>
    </citation>
    <scope>NUCLEOTIDE SEQUENCE [LARGE SCALE GENOMIC DNA]</scope>
    <source>
        <strain evidence="9 10">DSM 12130</strain>
    </source>
</reference>
<protein>
    <submittedName>
        <fullName evidence="9">Paraquat-inducible protein B</fullName>
    </submittedName>
</protein>
<feature type="domain" description="Mce/MlaD" evidence="8">
    <location>
        <begin position="39"/>
        <end position="130"/>
    </location>
</feature>
<evidence type="ECO:0000259" key="8">
    <source>
        <dbReference type="Pfam" id="PF02470"/>
    </source>
</evidence>
<evidence type="ECO:0000256" key="2">
    <source>
        <dbReference type="ARBA" id="ARBA00022475"/>
    </source>
</evidence>